<dbReference type="PRINTS" id="PR00301">
    <property type="entry name" value="HEATSHOCK70"/>
</dbReference>
<evidence type="ECO:0000256" key="6">
    <source>
        <dbReference type="SAM" id="MobiDB-lite"/>
    </source>
</evidence>
<dbReference type="Gene3D" id="3.30.420.40">
    <property type="match status" value="2"/>
</dbReference>
<accession>A0ABV3XKA5</accession>
<organism evidence="7 8">
    <name type="scientific">Geodermatophilus maliterrae</name>
    <dbReference type="NCBI Taxonomy" id="3162531"/>
    <lineage>
        <taxon>Bacteria</taxon>
        <taxon>Bacillati</taxon>
        <taxon>Actinomycetota</taxon>
        <taxon>Actinomycetes</taxon>
        <taxon>Geodermatophilales</taxon>
        <taxon>Geodermatophilaceae</taxon>
        <taxon>Geodermatophilus</taxon>
    </lineage>
</organism>
<dbReference type="InterPro" id="IPR015943">
    <property type="entry name" value="WD40/YVTN_repeat-like_dom_sf"/>
</dbReference>
<evidence type="ECO:0000256" key="2">
    <source>
        <dbReference type="ARBA" id="ARBA00022741"/>
    </source>
</evidence>
<dbReference type="InterPro" id="IPR018181">
    <property type="entry name" value="Heat_shock_70_CS"/>
</dbReference>
<keyword evidence="3" id="KW-0067">ATP-binding</keyword>
<reference evidence="7 8" key="1">
    <citation type="submission" date="2024-06" db="EMBL/GenBank/DDBJ databases">
        <title>Draft genome sequence of Geodermatophilus badlandi, a novel member of the Geodermatophilaceae isolated from badland sedimentary rocks in the Red desert, Wyoming, USA.</title>
        <authorList>
            <person name="Ben Tekaya S."/>
            <person name="Nouioui I."/>
            <person name="Flores G.M."/>
            <person name="Shaal M.N."/>
            <person name="Bredoire F."/>
            <person name="Basile F."/>
            <person name="Van Diepen L."/>
            <person name="Ward N.L."/>
        </authorList>
    </citation>
    <scope>NUCLEOTIDE SEQUENCE [LARGE SCALE GENOMIC DNA]</scope>
    <source>
        <strain evidence="7 8">WL48A</strain>
    </source>
</reference>
<dbReference type="SUPFAM" id="SSF50974">
    <property type="entry name" value="Nitrous oxide reductase, N-terminal domain"/>
    <property type="match status" value="2"/>
</dbReference>
<protein>
    <submittedName>
        <fullName evidence="7">Hsp70 family protein</fullName>
    </submittedName>
</protein>
<dbReference type="PANTHER" id="PTHR47197:SF3">
    <property type="entry name" value="DIHYDRO-HEME D1 DEHYDROGENASE"/>
    <property type="match status" value="1"/>
</dbReference>
<dbReference type="PROSITE" id="PS00329">
    <property type="entry name" value="HSP70_2"/>
    <property type="match status" value="1"/>
</dbReference>
<evidence type="ECO:0000256" key="1">
    <source>
        <dbReference type="ARBA" id="ARBA00007381"/>
    </source>
</evidence>
<name>A0ABV3XKA5_9ACTN</name>
<feature type="region of interest" description="Disordered" evidence="6">
    <location>
        <begin position="493"/>
        <end position="528"/>
    </location>
</feature>
<proteinExistence type="inferred from homology"/>
<evidence type="ECO:0000256" key="4">
    <source>
        <dbReference type="ARBA" id="ARBA00023016"/>
    </source>
</evidence>
<keyword evidence="2" id="KW-0547">Nucleotide-binding</keyword>
<feature type="region of interest" description="Disordered" evidence="6">
    <location>
        <begin position="358"/>
        <end position="465"/>
    </location>
</feature>
<gene>
    <name evidence="7" type="ORF">ABQ292_21395</name>
</gene>
<dbReference type="Pfam" id="PF00012">
    <property type="entry name" value="HSP70"/>
    <property type="match status" value="1"/>
</dbReference>
<dbReference type="InterPro" id="IPR013126">
    <property type="entry name" value="Hsp_70_fam"/>
</dbReference>
<keyword evidence="5" id="KW-0143">Chaperone</keyword>
<dbReference type="NCBIfam" id="TIGR02276">
    <property type="entry name" value="beta_rpt_yvtn"/>
    <property type="match status" value="2"/>
</dbReference>
<keyword evidence="4" id="KW-0346">Stress response</keyword>
<dbReference type="InterPro" id="IPR019405">
    <property type="entry name" value="Lactonase_7-beta_prop"/>
</dbReference>
<dbReference type="PROSITE" id="PS01036">
    <property type="entry name" value="HSP70_3"/>
    <property type="match status" value="1"/>
</dbReference>
<dbReference type="SUPFAM" id="SSF53067">
    <property type="entry name" value="Actin-like ATPase domain"/>
    <property type="match status" value="2"/>
</dbReference>
<dbReference type="InterPro" id="IPR043129">
    <property type="entry name" value="ATPase_NBD"/>
</dbReference>
<dbReference type="InterPro" id="IPR051200">
    <property type="entry name" value="Host-pathogen_enzymatic-act"/>
</dbReference>
<feature type="compositionally biased region" description="Low complexity" evidence="6">
    <location>
        <begin position="439"/>
        <end position="448"/>
    </location>
</feature>
<evidence type="ECO:0000313" key="8">
    <source>
        <dbReference type="Proteomes" id="UP001560045"/>
    </source>
</evidence>
<dbReference type="RefSeq" id="WP_369209733.1">
    <property type="nucleotide sequence ID" value="NZ_JBFNXQ010000094.1"/>
</dbReference>
<evidence type="ECO:0000256" key="5">
    <source>
        <dbReference type="ARBA" id="ARBA00023186"/>
    </source>
</evidence>
<dbReference type="Gene3D" id="3.90.640.10">
    <property type="entry name" value="Actin, Chain A, domain 4"/>
    <property type="match status" value="1"/>
</dbReference>
<feature type="compositionally biased region" description="Low complexity" evidence="6">
    <location>
        <begin position="372"/>
        <end position="382"/>
    </location>
</feature>
<dbReference type="Pfam" id="PF10282">
    <property type="entry name" value="Lactonase"/>
    <property type="match status" value="1"/>
</dbReference>
<sequence length="830" mass="84031">MSHSLGIDLGTSFAAAAVARDRRAEMVPLGDTSAVAHAAVHVGEGGSVTSGDAAARRAVSDPDRVARDLKRRLGDPTPVVLGGVPFPVTALLGTLLRTVLVRAVEVSAGEPDTVVLTHPADWGPVQCRALADVAGSAGLTRYSTVTEPEAAAAYHGATRHVETGEVVAVYDLGGGTFDATVLRRTPDGTEVMGAPDGVECLGGADFDDAVLAHVDAAAGGFLHLLDLSDARTVVALARLRQDCTAAKEALSFDTETTIPVFLPGRHLEVRLSRQEFQDLIRVPVESTLRALRRALQSAGVAPGELSSVLLVGGSSQIPLIAEMVSREFGCPAVLDAHPKHAVALGAAILGRSRAETGATRLTGMPGPRPQEALAATAAATAASTEQQGRPVPAASRAGSPPVETAPVGSASGTPSSEPGTPPSSAASPPAAGATGSGTAGAVAPAGAGPTPPDPREGAGPAGDEPKGPPALLAVVVLLLVVLIGVTVLVAGLDPPSGQDDGSVPTAAASSVDGDTAPEPPAFAPVAASAPIPSTAGTVPVGETPGYVVASPDGRRLYVAQRAAGTIAVVDTAVDQVVTTIDVPSGPPQYLTLSPDGTRAYVSVWDDDRTVAAISVLDTTTGEFGATIPMLSRPYVSAVSPDGTRLYVPNHDSDVLSVVDTRTATSVAEIEVPPNPHWVELTPDGTRAYVADHDSNVVAVVDTATDTVVDEVPVGTSPHSVAVHRSRPLVANVNFDAASVSVIDTDSDEVVATVPVGEGPQDVTWSADGRFAYVTNVRDSTLSVVSAEDFTVTATIPTGTSPTSVTVLPDGRKGYVSDLDSGTLTVLDLTG</sequence>
<dbReference type="EMBL" id="JBFNXQ010000094">
    <property type="protein sequence ID" value="MEX5720917.1"/>
    <property type="molecule type" value="Genomic_DNA"/>
</dbReference>
<dbReference type="Proteomes" id="UP001560045">
    <property type="component" value="Unassembled WGS sequence"/>
</dbReference>
<dbReference type="Gene3D" id="2.130.10.10">
    <property type="entry name" value="YVTN repeat-like/Quinoprotein amine dehydrogenase"/>
    <property type="match status" value="3"/>
</dbReference>
<dbReference type="InterPro" id="IPR011964">
    <property type="entry name" value="YVTN_b-propeller_repeat"/>
</dbReference>
<comment type="similarity">
    <text evidence="1">Belongs to the heat shock protein 70 family.</text>
</comment>
<comment type="caution">
    <text evidence="7">The sequence shown here is derived from an EMBL/GenBank/DDBJ whole genome shotgun (WGS) entry which is preliminary data.</text>
</comment>
<evidence type="ECO:0000313" key="7">
    <source>
        <dbReference type="EMBL" id="MEX5720917.1"/>
    </source>
</evidence>
<feature type="compositionally biased region" description="Low complexity" evidence="6">
    <location>
        <begin position="408"/>
        <end position="433"/>
    </location>
</feature>
<dbReference type="PANTHER" id="PTHR47197">
    <property type="entry name" value="PROTEIN NIRF"/>
    <property type="match status" value="1"/>
</dbReference>
<dbReference type="InterPro" id="IPR011045">
    <property type="entry name" value="N2O_reductase_N"/>
</dbReference>
<keyword evidence="8" id="KW-1185">Reference proteome</keyword>
<evidence type="ECO:0000256" key="3">
    <source>
        <dbReference type="ARBA" id="ARBA00022840"/>
    </source>
</evidence>